<evidence type="ECO:0000256" key="1">
    <source>
        <dbReference type="SAM" id="MobiDB-lite"/>
    </source>
</evidence>
<evidence type="ECO:0000313" key="3">
    <source>
        <dbReference type="Proteomes" id="UP000321046"/>
    </source>
</evidence>
<proteinExistence type="predicted"/>
<dbReference type="EMBL" id="VOSL01000054">
    <property type="protein sequence ID" value="TXD34460.1"/>
    <property type="molecule type" value="Genomic_DNA"/>
</dbReference>
<protein>
    <submittedName>
        <fullName evidence="2">Uncharacterized protein</fullName>
    </submittedName>
</protein>
<gene>
    <name evidence="2" type="ORF">FRC96_12570</name>
</gene>
<dbReference type="Proteomes" id="UP000321046">
    <property type="component" value="Unassembled WGS sequence"/>
</dbReference>
<comment type="caution">
    <text evidence="2">The sequence shown here is derived from an EMBL/GenBank/DDBJ whole genome shotgun (WGS) entry which is preliminary data.</text>
</comment>
<feature type="region of interest" description="Disordered" evidence="1">
    <location>
        <begin position="39"/>
        <end position="76"/>
    </location>
</feature>
<evidence type="ECO:0000313" key="2">
    <source>
        <dbReference type="EMBL" id="TXD34460.1"/>
    </source>
</evidence>
<dbReference type="AlphaFoldDB" id="A0A5C6X4F0"/>
<dbReference type="RefSeq" id="WP_146974841.1">
    <property type="nucleotide sequence ID" value="NZ_VOSL01000054.1"/>
</dbReference>
<sequence>MLTPRALVDSATGAADDSAEISVQLLERPEDCLWCSPPPTSERCDENDAADGHWLHPDEAHPDECEDRARAALPGA</sequence>
<feature type="compositionally biased region" description="Basic and acidic residues" evidence="1">
    <location>
        <begin position="42"/>
        <end position="70"/>
    </location>
</feature>
<accession>A0A5C6X4F0</accession>
<organism evidence="2 3">
    <name type="scientific">Lujinxingia vulgaris</name>
    <dbReference type="NCBI Taxonomy" id="2600176"/>
    <lineage>
        <taxon>Bacteria</taxon>
        <taxon>Deltaproteobacteria</taxon>
        <taxon>Bradymonadales</taxon>
        <taxon>Lujinxingiaceae</taxon>
        <taxon>Lujinxingia</taxon>
    </lineage>
</organism>
<dbReference type="OrthoDB" id="5518887at2"/>
<reference evidence="2 3" key="1">
    <citation type="submission" date="2019-08" db="EMBL/GenBank/DDBJ databases">
        <title>Bradymonadales sp. TMQ2.</title>
        <authorList>
            <person name="Liang Q."/>
        </authorList>
    </citation>
    <scope>NUCLEOTIDE SEQUENCE [LARGE SCALE GENOMIC DNA]</scope>
    <source>
        <strain evidence="2 3">TMQ2</strain>
    </source>
</reference>
<name>A0A5C6X4F0_9DELT</name>